<evidence type="ECO:0000313" key="1">
    <source>
        <dbReference type="EMBL" id="MQY45339.1"/>
    </source>
</evidence>
<dbReference type="EMBL" id="WIXI01000030">
    <property type="protein sequence ID" value="MQY45339.1"/>
    <property type="molecule type" value="Genomic_DNA"/>
</dbReference>
<evidence type="ECO:0000313" key="2">
    <source>
        <dbReference type="Proteomes" id="UP000435138"/>
    </source>
</evidence>
<proteinExistence type="predicted"/>
<dbReference type="AlphaFoldDB" id="A0A6A8A3J2"/>
<gene>
    <name evidence="1" type="ORF">GAO09_04570</name>
</gene>
<organism evidence="1 2">
    <name type="scientific">Endobacterium cereale</name>
    <dbReference type="NCBI Taxonomy" id="2663029"/>
    <lineage>
        <taxon>Bacteria</taxon>
        <taxon>Pseudomonadati</taxon>
        <taxon>Pseudomonadota</taxon>
        <taxon>Alphaproteobacteria</taxon>
        <taxon>Hyphomicrobiales</taxon>
        <taxon>Rhizobiaceae</taxon>
        <taxon>Endobacterium</taxon>
    </lineage>
</organism>
<protein>
    <submittedName>
        <fullName evidence="1">Uncharacterized protein</fullName>
    </submittedName>
</protein>
<comment type="caution">
    <text evidence="1">The sequence shown here is derived from an EMBL/GenBank/DDBJ whole genome shotgun (WGS) entry which is preliminary data.</text>
</comment>
<dbReference type="Proteomes" id="UP000435138">
    <property type="component" value="Unassembled WGS sequence"/>
</dbReference>
<keyword evidence="2" id="KW-1185">Reference proteome</keyword>
<name>A0A6A8A3J2_9HYPH</name>
<accession>A0A6A8A3J2</accession>
<dbReference type="RefSeq" id="WP_153352874.1">
    <property type="nucleotide sequence ID" value="NZ_WIXI01000030.1"/>
</dbReference>
<sequence length="124" mass="13784">MRPQISIGNDLPISITLPTPDDVEKKWVGWRVWAVDLHRDADRKLRLNVFADPIDGPKQQEVFEFFLGPLGQTASPRFTALAVACGIRTRLTSVDQLEGRYFATRNGGKLSIDFGSLEFALAPA</sequence>
<reference evidence="1 2" key="1">
    <citation type="submission" date="2019-11" db="EMBL/GenBank/DDBJ databases">
        <title>Genome analysis of Rhizobacterium cereale a novel genus and species isolated from maize roots in North Spain.</title>
        <authorList>
            <person name="Menendez E."/>
            <person name="Flores-Felix J.D."/>
            <person name="Ramirez-Bahena M.-H."/>
            <person name="Igual J.M."/>
            <person name="Garcia-Fraile P."/>
            <person name="Peix A."/>
            <person name="Velazquez E."/>
        </authorList>
    </citation>
    <scope>NUCLEOTIDE SEQUENCE [LARGE SCALE GENOMIC DNA]</scope>
    <source>
        <strain evidence="1 2">RZME27</strain>
    </source>
</reference>